<proteinExistence type="predicted"/>
<feature type="transmembrane region" description="Helical" evidence="5">
    <location>
        <begin position="225"/>
        <end position="242"/>
    </location>
</feature>
<keyword evidence="2 5" id="KW-0812">Transmembrane</keyword>
<dbReference type="InterPro" id="IPR004853">
    <property type="entry name" value="Sugar_P_trans_dom"/>
</dbReference>
<evidence type="ECO:0000256" key="1">
    <source>
        <dbReference type="ARBA" id="ARBA00004141"/>
    </source>
</evidence>
<feature type="transmembrane region" description="Helical" evidence="5">
    <location>
        <begin position="175"/>
        <end position="193"/>
    </location>
</feature>
<dbReference type="AlphaFoldDB" id="A0A7S0KCI7"/>
<feature type="transmembrane region" description="Helical" evidence="5">
    <location>
        <begin position="12"/>
        <end position="32"/>
    </location>
</feature>
<organism evidence="7">
    <name type="scientific">Leptocylindrus aporus</name>
    <dbReference type="NCBI Taxonomy" id="1398097"/>
    <lineage>
        <taxon>Eukaryota</taxon>
        <taxon>Sar</taxon>
        <taxon>Stramenopiles</taxon>
        <taxon>Ochrophyta</taxon>
        <taxon>Bacillariophyta</taxon>
        <taxon>Coscinodiscophyceae</taxon>
        <taxon>Chaetocerotophycidae</taxon>
        <taxon>Leptocylindrales</taxon>
        <taxon>Leptocylindraceae</taxon>
        <taxon>Leptocylindrus</taxon>
    </lineage>
</organism>
<dbReference type="EMBL" id="HBEU01001350">
    <property type="protein sequence ID" value="CAD8574765.1"/>
    <property type="molecule type" value="Transcribed_RNA"/>
</dbReference>
<evidence type="ECO:0000256" key="4">
    <source>
        <dbReference type="ARBA" id="ARBA00023136"/>
    </source>
</evidence>
<protein>
    <recommendedName>
        <fullName evidence="6">Sugar phosphate transporter domain-containing protein</fullName>
    </recommendedName>
</protein>
<feature type="domain" description="Sugar phosphate transporter" evidence="6">
    <location>
        <begin position="144"/>
        <end position="365"/>
    </location>
</feature>
<gene>
    <name evidence="7" type="ORF">LDAN0322_LOCUS910</name>
</gene>
<feature type="transmembrane region" description="Helical" evidence="5">
    <location>
        <begin position="263"/>
        <end position="283"/>
    </location>
</feature>
<keyword evidence="4 5" id="KW-0472">Membrane</keyword>
<feature type="transmembrane region" description="Helical" evidence="5">
    <location>
        <begin position="349"/>
        <end position="369"/>
    </location>
</feature>
<evidence type="ECO:0000313" key="7">
    <source>
        <dbReference type="EMBL" id="CAD8574765.1"/>
    </source>
</evidence>
<feature type="transmembrane region" description="Helical" evidence="5">
    <location>
        <begin position="44"/>
        <end position="64"/>
    </location>
</feature>
<evidence type="ECO:0000256" key="5">
    <source>
        <dbReference type="SAM" id="Phobius"/>
    </source>
</evidence>
<comment type="subcellular location">
    <subcellularLocation>
        <location evidence="1">Membrane</location>
        <topology evidence="1">Multi-pass membrane protein</topology>
    </subcellularLocation>
</comment>
<dbReference type="PANTHER" id="PTHR11132">
    <property type="entry name" value="SOLUTE CARRIER FAMILY 35"/>
    <property type="match status" value="1"/>
</dbReference>
<feature type="transmembrane region" description="Helical" evidence="5">
    <location>
        <begin position="148"/>
        <end position="169"/>
    </location>
</feature>
<reference evidence="7" key="1">
    <citation type="submission" date="2021-01" db="EMBL/GenBank/DDBJ databases">
        <authorList>
            <person name="Corre E."/>
            <person name="Pelletier E."/>
            <person name="Niang G."/>
            <person name="Scheremetjew M."/>
            <person name="Finn R."/>
            <person name="Kale V."/>
            <person name="Holt S."/>
            <person name="Cochrane G."/>
            <person name="Meng A."/>
            <person name="Brown T."/>
            <person name="Cohen L."/>
        </authorList>
    </citation>
    <scope>NUCLEOTIDE SEQUENCE</scope>
    <source>
        <strain evidence="7">B651</strain>
    </source>
</reference>
<keyword evidence="3 5" id="KW-1133">Transmembrane helix</keyword>
<dbReference type="InterPro" id="IPR050186">
    <property type="entry name" value="TPT_transporter"/>
</dbReference>
<evidence type="ECO:0000256" key="2">
    <source>
        <dbReference type="ARBA" id="ARBA00022692"/>
    </source>
</evidence>
<name>A0A7S0KCI7_9STRA</name>
<feature type="transmembrane region" description="Helical" evidence="5">
    <location>
        <begin position="321"/>
        <end position="343"/>
    </location>
</feature>
<feature type="transmembrane region" description="Helical" evidence="5">
    <location>
        <begin position="202"/>
        <end position="219"/>
    </location>
</feature>
<dbReference type="GO" id="GO:0016020">
    <property type="term" value="C:membrane"/>
    <property type="evidence" value="ECO:0007669"/>
    <property type="project" value="UniProtKB-SubCell"/>
</dbReference>
<evidence type="ECO:0000259" key="6">
    <source>
        <dbReference type="Pfam" id="PF03151"/>
    </source>
</evidence>
<evidence type="ECO:0000256" key="3">
    <source>
        <dbReference type="ARBA" id="ARBA00022989"/>
    </source>
</evidence>
<dbReference type="Pfam" id="PF03151">
    <property type="entry name" value="TPT"/>
    <property type="match status" value="1"/>
</dbReference>
<sequence>MADMQLRSKESDNSATAWLLVWCVNNIAVTLLNKTVFSKVDFHHPYLLSAIHMFVNTVGSFLVFHSIEAYKRVNGRGSFQESQVANATPTSHQPGDTNFENNFNFMQSIADPLSFITNMEAELGAKVVNLLGDVEQKPLDGSLEKAKILMFSVIFSLNIAVGNVSLQHVSVNFNQVMRSLVPALTIIMGGLLGKPTSLRRKLAVLPVILGVACACFGDMSYQMIGLFYTILCVLLAALKVVAAGEMLTGSTKLHPVDLLSRMAPLAFIQCIILSVLTGEMSIVMSKPVLPFWDMAVVVGSGFLAFSLNIASLQANKLTSPLTLCIAANVKQVLMLALATIIFSTPITPLNATGIIIVLIGSGVYSYVSVLEKTQTSRSKFTLVEESKLEDDVEMRPLTK</sequence>
<accession>A0A7S0KCI7</accession>
<feature type="transmembrane region" description="Helical" evidence="5">
    <location>
        <begin position="289"/>
        <end position="309"/>
    </location>
</feature>